<evidence type="ECO:0000256" key="3">
    <source>
        <dbReference type="ARBA" id="ARBA00022553"/>
    </source>
</evidence>
<reference evidence="10" key="1">
    <citation type="submission" date="2021-07" db="EMBL/GenBank/DDBJ databases">
        <title>Elsinoe batatas strain:CRI-CJ2 Genome sequencing and assembly.</title>
        <authorList>
            <person name="Huang L."/>
        </authorList>
    </citation>
    <scope>NUCLEOTIDE SEQUENCE</scope>
    <source>
        <strain evidence="10">CRI-CJ2</strain>
    </source>
</reference>
<evidence type="ECO:0000256" key="1">
    <source>
        <dbReference type="ARBA" id="ARBA00000085"/>
    </source>
</evidence>
<dbReference type="EMBL" id="JAESVG020000001">
    <property type="protein sequence ID" value="KAG8632156.1"/>
    <property type="molecule type" value="Genomic_DNA"/>
</dbReference>
<feature type="coiled-coil region" evidence="7">
    <location>
        <begin position="478"/>
        <end position="519"/>
    </location>
</feature>
<evidence type="ECO:0000256" key="2">
    <source>
        <dbReference type="ARBA" id="ARBA00012438"/>
    </source>
</evidence>
<gene>
    <name evidence="10" type="ORF">KVT40_001296</name>
</gene>
<feature type="domain" description="Histidine kinase" evidence="8">
    <location>
        <begin position="668"/>
        <end position="934"/>
    </location>
</feature>
<dbReference type="InterPro" id="IPR058846">
    <property type="entry name" value="PAS-like"/>
</dbReference>
<keyword evidence="4" id="KW-0808">Transferase</keyword>
<dbReference type="Gene3D" id="3.30.565.10">
    <property type="entry name" value="Histidine kinase-like ATPase, C-terminal domain"/>
    <property type="match status" value="1"/>
</dbReference>
<dbReference type="SMART" id="SM00387">
    <property type="entry name" value="HATPase_c"/>
    <property type="match status" value="1"/>
</dbReference>
<protein>
    <recommendedName>
        <fullName evidence="2">histidine kinase</fullName>
        <ecNumber evidence="2">2.7.13.3</ecNumber>
    </recommendedName>
</protein>
<dbReference type="GO" id="GO:0000155">
    <property type="term" value="F:phosphorelay sensor kinase activity"/>
    <property type="evidence" value="ECO:0007669"/>
    <property type="project" value="InterPro"/>
</dbReference>
<dbReference type="GO" id="GO:0005886">
    <property type="term" value="C:plasma membrane"/>
    <property type="evidence" value="ECO:0007669"/>
    <property type="project" value="TreeGrafter"/>
</dbReference>
<dbReference type="Gene3D" id="3.30.450.20">
    <property type="entry name" value="PAS domain"/>
    <property type="match status" value="2"/>
</dbReference>
<accession>A0A8K0L8Z1</accession>
<feature type="modified residue" description="4-aspartylphosphate" evidence="6">
    <location>
        <position position="1053"/>
    </location>
</feature>
<name>A0A8K0L8Z1_9PEZI</name>
<keyword evidence="7" id="KW-0175">Coiled coil</keyword>
<dbReference type="PANTHER" id="PTHR43047:SF72">
    <property type="entry name" value="OSMOSENSING HISTIDINE PROTEIN KINASE SLN1"/>
    <property type="match status" value="1"/>
</dbReference>
<dbReference type="CDD" id="cd00082">
    <property type="entry name" value="HisKA"/>
    <property type="match status" value="1"/>
</dbReference>
<evidence type="ECO:0000256" key="7">
    <source>
        <dbReference type="SAM" id="Coils"/>
    </source>
</evidence>
<dbReference type="Proteomes" id="UP000809789">
    <property type="component" value="Unassembled WGS sequence"/>
</dbReference>
<dbReference type="Pfam" id="PF00512">
    <property type="entry name" value="HisKA"/>
    <property type="match status" value="1"/>
</dbReference>
<dbReference type="EC" id="2.7.13.3" evidence="2"/>
<dbReference type="SUPFAM" id="SSF55785">
    <property type="entry name" value="PYP-like sensor domain (PAS domain)"/>
    <property type="match status" value="1"/>
</dbReference>
<dbReference type="InterPro" id="IPR011006">
    <property type="entry name" value="CheY-like_superfamily"/>
</dbReference>
<evidence type="ECO:0000313" key="11">
    <source>
        <dbReference type="Proteomes" id="UP000809789"/>
    </source>
</evidence>
<sequence length="1126" mass="125287">MAYRTSANSSEEELRQLDLLEYLSADTRPVFVIDGATLGTKSTPQTNGRHPIPDFANEACLAYSTLFTSSADTNGHVASDHSNLKWLQWVHHARPCAVYNYQNINWYLNVYQDRWRIFTGTPASQILSKSHRRNEFDIARDSGCISDEHYQLLNSVDWSATAYGHPDSWSPETCDIVSMALSSPEPAVIHWGSERSMLYNEAYPTLIGALHPAAMGRSAKVHFAAFWPFFEALVQDVESTGQTKGHRNASTTLKRSDDGMEEAFFSYLFIPIKDCQGHVLGVYNSVVEASEQIISQRRMANLLQLGEATSSATSLASFWDNVLRSFEFTGSEIPFAAVYARGGLLASQDSTEGIPWRAEGTLTCECTIGRQHEITSWPPSIDLSEATGIALAMKQSLVSSDPTMLRTTVLWKAQLSQLDETTPLAEESRALIVPLHLSPAHQEAWIVFGVQDHRPFNKDYKAFISLVARQIETAASSLIILDEERKRLESSVEQAHLEKQRLSKELAQQRREAEESAMRFMGFAEHAPVGVYTFGVTGEILFANQAWYELFGIPYKSQGDQLWRSYIHPEDLWMVDEKWQMLANHATNHAQFEFRVRRNPTTGSVDNDDDCGYLSSSCFAETDQDGNFKSVTGVIIDNTVHRAHEREVATRLADALEAKRAQENFMDMVSHEMRNPLNAIIQCAEEASQLIEPAAQQASRSPTEEELTATLDAVNTILYCGHHQKQIIDDVLTISKLDSNLLTLAPTEAQPMSVARQAVQIYASELRASNIDVSFNQRDSYTDGHVMMDAGRVLQVLINLIGNAVKFLKGRPHRRLRINCSNSTERPPSFEVAYFPSGNRRKNSLENLPGWTDHQIVYAYYSIVDTGPGMTPDESNKLFGRFKQASPRTHAQYGGSGLGLFISRELAELHGGEIGLKSAAEEGSTFAFYVQGYMPTKATATSSTGDARMDVDLPAAKVPGCQLKEIKSPVLSAISQADPVHTDHMESDEKITVLVVEDNKINQTVLVRQLKRAGFLTVTADNGEEALERLRGSDLWKGTQDAEPIPVTVVLCDLEMPVMDGLTCVKHVREMQVEEKLDYVPMLAVTGNARHEQVKTAKGAGFDDVVCKPYSIGKLVPLIKELANRP</sequence>
<dbReference type="CDD" id="cd17546">
    <property type="entry name" value="REC_hyHK_CKI1_RcsC-like"/>
    <property type="match status" value="1"/>
</dbReference>
<evidence type="ECO:0000259" key="9">
    <source>
        <dbReference type="PROSITE" id="PS50110"/>
    </source>
</evidence>
<dbReference type="GO" id="GO:0009927">
    <property type="term" value="F:histidine phosphotransfer kinase activity"/>
    <property type="evidence" value="ECO:0007669"/>
    <property type="project" value="TreeGrafter"/>
</dbReference>
<dbReference type="InterPro" id="IPR013655">
    <property type="entry name" value="PAS_fold_3"/>
</dbReference>
<keyword evidence="5" id="KW-0418">Kinase</keyword>
<dbReference type="Pfam" id="PF00072">
    <property type="entry name" value="Response_reg"/>
    <property type="match status" value="1"/>
</dbReference>
<comment type="catalytic activity">
    <reaction evidence="1">
        <text>ATP + protein L-histidine = ADP + protein N-phospho-L-histidine.</text>
        <dbReference type="EC" id="2.7.13.3"/>
    </reaction>
</comment>
<dbReference type="InterPro" id="IPR036097">
    <property type="entry name" value="HisK_dim/P_sf"/>
</dbReference>
<comment type="caution">
    <text evidence="10">The sequence shown here is derived from an EMBL/GenBank/DDBJ whole genome shotgun (WGS) entry which is preliminary data.</text>
</comment>
<dbReference type="CDD" id="cd00130">
    <property type="entry name" value="PAS"/>
    <property type="match status" value="1"/>
</dbReference>
<dbReference type="Pfam" id="PF08447">
    <property type="entry name" value="PAS_3"/>
    <property type="match status" value="1"/>
</dbReference>
<dbReference type="SMART" id="SM00388">
    <property type="entry name" value="HisKA"/>
    <property type="match status" value="1"/>
</dbReference>
<dbReference type="SMART" id="SM00091">
    <property type="entry name" value="PAS"/>
    <property type="match status" value="1"/>
</dbReference>
<dbReference type="SUPFAM" id="SSF55874">
    <property type="entry name" value="ATPase domain of HSP90 chaperone/DNA topoisomerase II/histidine kinase"/>
    <property type="match status" value="1"/>
</dbReference>
<dbReference type="InterPro" id="IPR003594">
    <property type="entry name" value="HATPase_dom"/>
</dbReference>
<dbReference type="InterPro" id="IPR004358">
    <property type="entry name" value="Sig_transdc_His_kin-like_C"/>
</dbReference>
<proteinExistence type="predicted"/>
<dbReference type="InterPro" id="IPR000014">
    <property type="entry name" value="PAS"/>
</dbReference>
<feature type="domain" description="Response regulatory" evidence="9">
    <location>
        <begin position="992"/>
        <end position="1123"/>
    </location>
</feature>
<dbReference type="InterPro" id="IPR001789">
    <property type="entry name" value="Sig_transdc_resp-reg_receiver"/>
</dbReference>
<dbReference type="PRINTS" id="PR00344">
    <property type="entry name" value="BCTRLSENSOR"/>
</dbReference>
<organism evidence="10 11">
    <name type="scientific">Elsinoe batatas</name>
    <dbReference type="NCBI Taxonomy" id="2601811"/>
    <lineage>
        <taxon>Eukaryota</taxon>
        <taxon>Fungi</taxon>
        <taxon>Dikarya</taxon>
        <taxon>Ascomycota</taxon>
        <taxon>Pezizomycotina</taxon>
        <taxon>Dothideomycetes</taxon>
        <taxon>Dothideomycetidae</taxon>
        <taxon>Myriangiales</taxon>
        <taxon>Elsinoaceae</taxon>
        <taxon>Elsinoe</taxon>
    </lineage>
</organism>
<dbReference type="PROSITE" id="PS50109">
    <property type="entry name" value="HIS_KIN"/>
    <property type="match status" value="1"/>
</dbReference>
<keyword evidence="3 6" id="KW-0597">Phosphoprotein</keyword>
<dbReference type="SMART" id="SM00448">
    <property type="entry name" value="REC"/>
    <property type="match status" value="1"/>
</dbReference>
<keyword evidence="11" id="KW-1185">Reference proteome</keyword>
<dbReference type="SUPFAM" id="SSF52172">
    <property type="entry name" value="CheY-like"/>
    <property type="match status" value="1"/>
</dbReference>
<dbReference type="Gene3D" id="1.10.287.130">
    <property type="match status" value="1"/>
</dbReference>
<dbReference type="SUPFAM" id="SSF47384">
    <property type="entry name" value="Homodimeric domain of signal transducing histidine kinase"/>
    <property type="match status" value="1"/>
</dbReference>
<evidence type="ECO:0000256" key="6">
    <source>
        <dbReference type="PROSITE-ProRule" id="PRU00169"/>
    </source>
</evidence>
<dbReference type="Pfam" id="PF26131">
    <property type="entry name" value="PAS-like"/>
    <property type="match status" value="1"/>
</dbReference>
<evidence type="ECO:0000256" key="5">
    <source>
        <dbReference type="ARBA" id="ARBA00022777"/>
    </source>
</evidence>
<dbReference type="InterPro" id="IPR035965">
    <property type="entry name" value="PAS-like_dom_sf"/>
</dbReference>
<dbReference type="OrthoDB" id="60033at2759"/>
<dbReference type="PANTHER" id="PTHR43047">
    <property type="entry name" value="TWO-COMPONENT HISTIDINE PROTEIN KINASE"/>
    <property type="match status" value="1"/>
</dbReference>
<dbReference type="Gene3D" id="3.40.50.2300">
    <property type="match status" value="1"/>
</dbReference>
<dbReference type="Pfam" id="PF02518">
    <property type="entry name" value="HATPase_c"/>
    <property type="match status" value="1"/>
</dbReference>
<dbReference type="AlphaFoldDB" id="A0A8K0L8Z1"/>
<dbReference type="PROSITE" id="PS50110">
    <property type="entry name" value="RESPONSE_REGULATORY"/>
    <property type="match status" value="1"/>
</dbReference>
<evidence type="ECO:0000256" key="4">
    <source>
        <dbReference type="ARBA" id="ARBA00022679"/>
    </source>
</evidence>
<evidence type="ECO:0000259" key="8">
    <source>
        <dbReference type="PROSITE" id="PS50109"/>
    </source>
</evidence>
<dbReference type="InterPro" id="IPR005467">
    <property type="entry name" value="His_kinase_dom"/>
</dbReference>
<dbReference type="InterPro" id="IPR003661">
    <property type="entry name" value="HisK_dim/P_dom"/>
</dbReference>
<evidence type="ECO:0000313" key="10">
    <source>
        <dbReference type="EMBL" id="KAG8632156.1"/>
    </source>
</evidence>
<dbReference type="InterPro" id="IPR036890">
    <property type="entry name" value="HATPase_C_sf"/>
</dbReference>